<sequence>MFLRKQLNADKLVDECPDPYPELPIERGPHGRGVGRWVPDEKHLYLKQYLHATRKAQAKFKQRVLIDPFCGPGRIQVVGESFTRSGGSVVAYRQSAASGAPFTRVLIGDIEAERVRANQLRLGAAGASVQGFVGPAAETVDAMIKAVPFGALALAYIDPYNLEYLSFSIIERLSKLQHVDFAIHFSLMDLTRNIDMELDPQRDRFDHALPGWRSRVPTDGLSKASLPVWFFNAWCDAVRDLGFKVSVQMPKITDGKGRIIYRMVFLSRHELPDRIWGDIARSPNLNLFDS</sequence>
<dbReference type="RefSeq" id="WP_154206824.1">
    <property type="nucleotide sequence ID" value="NZ_WJYN01000003.1"/>
</dbReference>
<dbReference type="Proteomes" id="UP000441032">
    <property type="component" value="Unassembled WGS sequence"/>
</dbReference>
<dbReference type="InterPro" id="IPR031009">
    <property type="entry name" value="Tcm_partner"/>
</dbReference>
<dbReference type="EMBL" id="WJYN01000003">
    <property type="protein sequence ID" value="MRS99210.1"/>
    <property type="molecule type" value="Genomic_DNA"/>
</dbReference>
<evidence type="ECO:0000313" key="2">
    <source>
        <dbReference type="Proteomes" id="UP000441032"/>
    </source>
</evidence>
<proteinExistence type="predicted"/>
<dbReference type="AlphaFoldDB" id="A0A7X2HME2"/>
<protein>
    <submittedName>
        <fullName evidence="1">Three-Cys-motif partner protein TcmP</fullName>
    </submittedName>
</protein>
<gene>
    <name evidence="1" type="primary">tcmP</name>
    <name evidence="1" type="ORF">GJQ57_11165</name>
</gene>
<reference evidence="1 2" key="1">
    <citation type="submission" date="2019-11" db="EMBL/GenBank/DDBJ databases">
        <title>Phenotypic characterization of an OXA-22 and OXA-60 co-producing Ralstonia pickettii clinical strain.</title>
        <authorList>
            <person name="He F."/>
        </authorList>
    </citation>
    <scope>NUCLEOTIDE SEQUENCE [LARGE SCALE GENOMIC DNA]</scope>
    <source>
        <strain evidence="1 2">PSLESD1</strain>
    </source>
</reference>
<name>A0A7X2HME2_RALPI</name>
<organism evidence="1 2">
    <name type="scientific">Ralstonia pickettii</name>
    <name type="common">Burkholderia pickettii</name>
    <dbReference type="NCBI Taxonomy" id="329"/>
    <lineage>
        <taxon>Bacteria</taxon>
        <taxon>Pseudomonadati</taxon>
        <taxon>Pseudomonadota</taxon>
        <taxon>Betaproteobacteria</taxon>
        <taxon>Burkholderiales</taxon>
        <taxon>Burkholderiaceae</taxon>
        <taxon>Ralstonia</taxon>
    </lineage>
</organism>
<evidence type="ECO:0000313" key="1">
    <source>
        <dbReference type="EMBL" id="MRS99210.1"/>
    </source>
</evidence>
<accession>A0A7X2HME2</accession>
<dbReference type="NCBIfam" id="TIGR04474">
    <property type="entry name" value="tcm_partner"/>
    <property type="match status" value="1"/>
</dbReference>
<comment type="caution">
    <text evidence="1">The sequence shown here is derived from an EMBL/GenBank/DDBJ whole genome shotgun (WGS) entry which is preliminary data.</text>
</comment>